<dbReference type="EMBL" id="NDXW01000007">
    <property type="protein sequence ID" value="RDH41577.1"/>
    <property type="molecule type" value="Genomic_DNA"/>
</dbReference>
<comment type="caution">
    <text evidence="2">The sequence shown here is derived from an EMBL/GenBank/DDBJ whole genome shotgun (WGS) entry which is preliminary data.</text>
</comment>
<keyword evidence="3" id="KW-1185">Reference proteome</keyword>
<protein>
    <submittedName>
        <fullName evidence="2">Uncharacterized protein</fullName>
    </submittedName>
</protein>
<dbReference type="AlphaFoldDB" id="A0A4P9VHG4"/>
<accession>A0A4P9VHG4</accession>
<organism evidence="2 3">
    <name type="scientific">Zooshikella ganghwensis</name>
    <dbReference type="NCBI Taxonomy" id="202772"/>
    <lineage>
        <taxon>Bacteria</taxon>
        <taxon>Pseudomonadati</taxon>
        <taxon>Pseudomonadota</taxon>
        <taxon>Gammaproteobacteria</taxon>
        <taxon>Oceanospirillales</taxon>
        <taxon>Zooshikellaceae</taxon>
        <taxon>Zooshikella</taxon>
    </lineage>
</organism>
<sequence length="121" mass="14193">MAIRYVQTGIDNFLKSQKRTAQITAALDKKAKATTDFQTKIALELERKMDTIAQRGRTTAEELTDYSWANKFRFDNNNTDENAHDPIPYNHKESEHCYFEQNRADNVLQRVSCHGFRDRDY</sequence>
<evidence type="ECO:0000313" key="2">
    <source>
        <dbReference type="EMBL" id="RDH41577.1"/>
    </source>
</evidence>
<dbReference type="EMBL" id="NDXW01000008">
    <property type="protein sequence ID" value="RDH41471.1"/>
    <property type="molecule type" value="Genomic_DNA"/>
</dbReference>
<proteinExistence type="predicted"/>
<reference evidence="2 3" key="1">
    <citation type="submission" date="2017-04" db="EMBL/GenBank/DDBJ databases">
        <title>Draft genome sequence of Zooshikella ganghwensis VG4 isolated from Red Sea sediments.</title>
        <authorList>
            <person name="Rehman Z."/>
            <person name="Alam I."/>
            <person name="Kamau A."/>
            <person name="Bajic V."/>
            <person name="Leiknes T."/>
        </authorList>
    </citation>
    <scope>NUCLEOTIDE SEQUENCE [LARGE SCALE GENOMIC DNA]</scope>
    <source>
        <strain evidence="2 3">VG4</strain>
    </source>
</reference>
<dbReference type="Proteomes" id="UP000257039">
    <property type="component" value="Unassembled WGS sequence"/>
</dbReference>
<gene>
    <name evidence="2" type="ORF">B9G39_27915</name>
    <name evidence="1" type="ORF">B9G39_28050</name>
</gene>
<name>A0A4P9VHG4_9GAMM</name>
<evidence type="ECO:0000313" key="1">
    <source>
        <dbReference type="EMBL" id="RDH41471.1"/>
    </source>
</evidence>
<evidence type="ECO:0000313" key="3">
    <source>
        <dbReference type="Proteomes" id="UP000257039"/>
    </source>
</evidence>